<feature type="non-terminal residue" evidence="1">
    <location>
        <position position="1"/>
    </location>
</feature>
<evidence type="ECO:0000313" key="2">
    <source>
        <dbReference type="Proteomes" id="UP001634394"/>
    </source>
</evidence>
<dbReference type="Gene3D" id="3.40.50.300">
    <property type="entry name" value="P-loop containing nucleotide triphosphate hydrolases"/>
    <property type="match status" value="1"/>
</dbReference>
<evidence type="ECO:0000313" key="1">
    <source>
        <dbReference type="EMBL" id="KAL3875306.1"/>
    </source>
</evidence>
<comment type="caution">
    <text evidence="1">The sequence shown here is derived from an EMBL/GenBank/DDBJ whole genome shotgun (WGS) entry which is preliminary data.</text>
</comment>
<dbReference type="InterPro" id="IPR027417">
    <property type="entry name" value="P-loop_NTPase"/>
</dbReference>
<organism evidence="1 2">
    <name type="scientific">Sinanodonta woodiana</name>
    <name type="common">Chinese pond mussel</name>
    <name type="synonym">Anodonta woodiana</name>
    <dbReference type="NCBI Taxonomy" id="1069815"/>
    <lineage>
        <taxon>Eukaryota</taxon>
        <taxon>Metazoa</taxon>
        <taxon>Spiralia</taxon>
        <taxon>Lophotrochozoa</taxon>
        <taxon>Mollusca</taxon>
        <taxon>Bivalvia</taxon>
        <taxon>Autobranchia</taxon>
        <taxon>Heteroconchia</taxon>
        <taxon>Palaeoheterodonta</taxon>
        <taxon>Unionida</taxon>
        <taxon>Unionoidea</taxon>
        <taxon>Unionidae</taxon>
        <taxon>Unioninae</taxon>
        <taxon>Sinanodonta</taxon>
    </lineage>
</organism>
<evidence type="ECO:0008006" key="3">
    <source>
        <dbReference type="Google" id="ProtNLM"/>
    </source>
</evidence>
<sequence>QMMDLKKEVRNFIYPSKSEITEANILLLGSVGAGKSSFINTIYSCFRGCYTSVAGSGLTDRSLTTK</sequence>
<proteinExistence type="predicted"/>
<dbReference type="AlphaFoldDB" id="A0ABD3WPP6"/>
<feature type="non-terminal residue" evidence="1">
    <location>
        <position position="66"/>
    </location>
</feature>
<dbReference type="SUPFAM" id="SSF52540">
    <property type="entry name" value="P-loop containing nucleoside triphosphate hydrolases"/>
    <property type="match status" value="1"/>
</dbReference>
<dbReference type="EMBL" id="JBJQND010000006">
    <property type="protein sequence ID" value="KAL3875306.1"/>
    <property type="molecule type" value="Genomic_DNA"/>
</dbReference>
<name>A0ABD3WPP6_SINWO</name>
<accession>A0ABD3WPP6</accession>
<dbReference type="Proteomes" id="UP001634394">
    <property type="component" value="Unassembled WGS sequence"/>
</dbReference>
<keyword evidence="2" id="KW-1185">Reference proteome</keyword>
<protein>
    <recommendedName>
        <fullName evidence="3">Interferon-induced protein 44-like</fullName>
    </recommendedName>
</protein>
<gene>
    <name evidence="1" type="ORF">ACJMK2_038226</name>
</gene>
<reference evidence="1 2" key="1">
    <citation type="submission" date="2024-11" db="EMBL/GenBank/DDBJ databases">
        <title>Chromosome-level genome assembly of the freshwater bivalve Anodonta woodiana.</title>
        <authorList>
            <person name="Chen X."/>
        </authorList>
    </citation>
    <scope>NUCLEOTIDE SEQUENCE [LARGE SCALE GENOMIC DNA]</scope>
    <source>
        <strain evidence="1">MN2024</strain>
        <tissue evidence="1">Gills</tissue>
    </source>
</reference>